<sequence>MSSITKVAIIGANGNLGQAVLPSIVNASFEVTVITRAESTSAFPPNVKVVKTEYTEKNIAKALQGQDAVLCLIDAGALQVESLIIDAAASAGVKWFIPSEFGHNTLDSRVLEALPILKGKVKVTAQLRSKEQQAMQWTGIVTGLFFDWGLTRGTFGFDLAKKTAQIWDDGNTKFLATNIQDIAAALVTLLSDAHVREKAKNRFVHISSFATTQNETLGLLEKFSGTQFTATHLDSDGLKQQSLAYLSKGNYSAVLPLIQYAALGRDGLSQWYEEAEQGRQLLLPTPRESLEETVQRVVTEVAESQRSSL</sequence>
<gene>
    <name evidence="4" type="ORF">LEL_03803</name>
</gene>
<dbReference type="EMBL" id="AZHF01000002">
    <property type="protein sequence ID" value="OAA80317.1"/>
    <property type="molecule type" value="Genomic_DNA"/>
</dbReference>
<dbReference type="OrthoDB" id="9974981at2759"/>
<dbReference type="InterPro" id="IPR045312">
    <property type="entry name" value="PCBER-like"/>
</dbReference>
<dbReference type="PANTHER" id="PTHR47706">
    <property type="entry name" value="NMRA-LIKE FAMILY PROTEIN"/>
    <property type="match status" value="1"/>
</dbReference>
<dbReference type="Pfam" id="PF05368">
    <property type="entry name" value="NmrA"/>
    <property type="match status" value="1"/>
</dbReference>
<dbReference type="GO" id="GO:0016491">
    <property type="term" value="F:oxidoreductase activity"/>
    <property type="evidence" value="ECO:0007669"/>
    <property type="project" value="UniProtKB-KW"/>
</dbReference>
<keyword evidence="1" id="KW-0521">NADP</keyword>
<proteinExistence type="predicted"/>
<evidence type="ECO:0000256" key="1">
    <source>
        <dbReference type="ARBA" id="ARBA00022857"/>
    </source>
</evidence>
<evidence type="ECO:0000313" key="5">
    <source>
        <dbReference type="Proteomes" id="UP000076881"/>
    </source>
</evidence>
<accession>A0A168JDZ6</accession>
<dbReference type="AlphaFoldDB" id="A0A168JDZ6"/>
<evidence type="ECO:0000313" key="4">
    <source>
        <dbReference type="EMBL" id="OAA80317.1"/>
    </source>
</evidence>
<dbReference type="SUPFAM" id="SSF51735">
    <property type="entry name" value="NAD(P)-binding Rossmann-fold domains"/>
    <property type="match status" value="1"/>
</dbReference>
<dbReference type="InterPro" id="IPR008030">
    <property type="entry name" value="NmrA-like"/>
</dbReference>
<organism evidence="4 5">
    <name type="scientific">Akanthomyces lecanii RCEF 1005</name>
    <dbReference type="NCBI Taxonomy" id="1081108"/>
    <lineage>
        <taxon>Eukaryota</taxon>
        <taxon>Fungi</taxon>
        <taxon>Dikarya</taxon>
        <taxon>Ascomycota</taxon>
        <taxon>Pezizomycotina</taxon>
        <taxon>Sordariomycetes</taxon>
        <taxon>Hypocreomycetidae</taxon>
        <taxon>Hypocreales</taxon>
        <taxon>Cordycipitaceae</taxon>
        <taxon>Akanthomyces</taxon>
        <taxon>Cordyceps confragosa</taxon>
    </lineage>
</organism>
<dbReference type="PANTHER" id="PTHR47706:SF9">
    <property type="entry name" value="NMRA-LIKE DOMAIN-CONTAINING PROTEIN-RELATED"/>
    <property type="match status" value="1"/>
</dbReference>
<feature type="domain" description="NmrA-like" evidence="3">
    <location>
        <begin position="6"/>
        <end position="240"/>
    </location>
</feature>
<name>A0A168JDZ6_CORDF</name>
<evidence type="ECO:0000256" key="2">
    <source>
        <dbReference type="ARBA" id="ARBA00023002"/>
    </source>
</evidence>
<evidence type="ECO:0000259" key="3">
    <source>
        <dbReference type="Pfam" id="PF05368"/>
    </source>
</evidence>
<dbReference type="Gene3D" id="3.40.50.720">
    <property type="entry name" value="NAD(P)-binding Rossmann-like Domain"/>
    <property type="match status" value="1"/>
</dbReference>
<dbReference type="InterPro" id="IPR036291">
    <property type="entry name" value="NAD(P)-bd_dom_sf"/>
</dbReference>
<reference evidence="4 5" key="1">
    <citation type="journal article" date="2016" name="Genome Biol. Evol.">
        <title>Divergent and convergent evolution of fungal pathogenicity.</title>
        <authorList>
            <person name="Shang Y."/>
            <person name="Xiao G."/>
            <person name="Zheng P."/>
            <person name="Cen K."/>
            <person name="Zhan S."/>
            <person name="Wang C."/>
        </authorList>
    </citation>
    <scope>NUCLEOTIDE SEQUENCE [LARGE SCALE GENOMIC DNA]</scope>
    <source>
        <strain evidence="4 5">RCEF 1005</strain>
    </source>
</reference>
<dbReference type="Proteomes" id="UP000076881">
    <property type="component" value="Unassembled WGS sequence"/>
</dbReference>
<keyword evidence="5" id="KW-1185">Reference proteome</keyword>
<dbReference type="InterPro" id="IPR051609">
    <property type="entry name" value="NmrA/Isoflavone_reductase-like"/>
</dbReference>
<comment type="caution">
    <text evidence="4">The sequence shown here is derived from an EMBL/GenBank/DDBJ whole genome shotgun (WGS) entry which is preliminary data.</text>
</comment>
<dbReference type="Gene3D" id="3.90.25.10">
    <property type="entry name" value="UDP-galactose 4-epimerase, domain 1"/>
    <property type="match status" value="1"/>
</dbReference>
<dbReference type="CDD" id="cd05259">
    <property type="entry name" value="PCBER_SDR_a"/>
    <property type="match status" value="1"/>
</dbReference>
<protein>
    <submittedName>
        <fullName evidence="4">NAD(P)-binding domain protein</fullName>
    </submittedName>
</protein>
<keyword evidence="2" id="KW-0560">Oxidoreductase</keyword>